<dbReference type="PANTHER" id="PTHR33154:SF33">
    <property type="entry name" value="TRANSCRIPTIONAL REPRESSOR SDPR"/>
    <property type="match status" value="1"/>
</dbReference>
<comment type="caution">
    <text evidence="5">The sequence shown here is derived from an EMBL/GenBank/DDBJ whole genome shotgun (WGS) entry which is preliminary data.</text>
</comment>
<dbReference type="InterPro" id="IPR047796">
    <property type="entry name" value="SdpR-like_repress"/>
</dbReference>
<keyword evidence="1" id="KW-0805">Transcription regulation</keyword>
<evidence type="ECO:0000256" key="1">
    <source>
        <dbReference type="ARBA" id="ARBA00023015"/>
    </source>
</evidence>
<keyword evidence="6" id="KW-1185">Reference proteome</keyword>
<name>A0ABW4BIU1_9LACO</name>
<dbReference type="Proteomes" id="UP001597199">
    <property type="component" value="Unassembled WGS sequence"/>
</dbReference>
<dbReference type="Gene3D" id="1.10.10.10">
    <property type="entry name" value="Winged helix-like DNA-binding domain superfamily/Winged helix DNA-binding domain"/>
    <property type="match status" value="1"/>
</dbReference>
<evidence type="ECO:0000313" key="5">
    <source>
        <dbReference type="EMBL" id="MFD1399931.1"/>
    </source>
</evidence>
<keyword evidence="3" id="KW-0804">Transcription</keyword>
<evidence type="ECO:0000256" key="2">
    <source>
        <dbReference type="ARBA" id="ARBA00023125"/>
    </source>
</evidence>
<evidence type="ECO:0000313" key="6">
    <source>
        <dbReference type="Proteomes" id="UP001597199"/>
    </source>
</evidence>
<dbReference type="PROSITE" id="PS50987">
    <property type="entry name" value="HTH_ARSR_2"/>
    <property type="match status" value="1"/>
</dbReference>
<dbReference type="SMART" id="SM00418">
    <property type="entry name" value="HTH_ARSR"/>
    <property type="match status" value="1"/>
</dbReference>
<dbReference type="InterPro" id="IPR036390">
    <property type="entry name" value="WH_DNA-bd_sf"/>
</dbReference>
<reference evidence="6" key="1">
    <citation type="journal article" date="2019" name="Int. J. Syst. Evol. Microbiol.">
        <title>The Global Catalogue of Microorganisms (GCM) 10K type strain sequencing project: providing services to taxonomists for standard genome sequencing and annotation.</title>
        <authorList>
            <consortium name="The Broad Institute Genomics Platform"/>
            <consortium name="The Broad Institute Genome Sequencing Center for Infectious Disease"/>
            <person name="Wu L."/>
            <person name="Ma J."/>
        </authorList>
    </citation>
    <scope>NUCLEOTIDE SEQUENCE [LARGE SCALE GENOMIC DNA]</scope>
    <source>
        <strain evidence="6">CCM 9110</strain>
    </source>
</reference>
<organism evidence="5 6">
    <name type="scientific">Lacticaseibacillus suilingensis</name>
    <dbReference type="NCBI Taxonomy" id="2799577"/>
    <lineage>
        <taxon>Bacteria</taxon>
        <taxon>Bacillati</taxon>
        <taxon>Bacillota</taxon>
        <taxon>Bacilli</taxon>
        <taxon>Lactobacillales</taxon>
        <taxon>Lactobacillaceae</taxon>
        <taxon>Lacticaseibacillus</taxon>
    </lineage>
</organism>
<dbReference type="NCBIfam" id="NF033788">
    <property type="entry name" value="HTH_metalloreg"/>
    <property type="match status" value="1"/>
</dbReference>
<dbReference type="RefSeq" id="WP_204118891.1">
    <property type="nucleotide sequence ID" value="NZ_BOLV01000009.1"/>
</dbReference>
<evidence type="ECO:0000256" key="3">
    <source>
        <dbReference type="ARBA" id="ARBA00023163"/>
    </source>
</evidence>
<dbReference type="InterPro" id="IPR001845">
    <property type="entry name" value="HTH_ArsR_DNA-bd_dom"/>
</dbReference>
<dbReference type="InterPro" id="IPR011991">
    <property type="entry name" value="ArsR-like_HTH"/>
</dbReference>
<dbReference type="PRINTS" id="PR00778">
    <property type="entry name" value="HTHARSR"/>
</dbReference>
<accession>A0ABW4BIU1</accession>
<dbReference type="PANTHER" id="PTHR33154">
    <property type="entry name" value="TRANSCRIPTIONAL REGULATOR, ARSR FAMILY"/>
    <property type="match status" value="1"/>
</dbReference>
<evidence type="ECO:0000259" key="4">
    <source>
        <dbReference type="PROSITE" id="PS50987"/>
    </source>
</evidence>
<gene>
    <name evidence="5" type="ORF">ACFQ41_11480</name>
</gene>
<sequence>MAISDTLKAISDPVRRQILELLRKQSYAAGEIASQFELKPATVSYHLKLLKEAGLITERKDKNFIYYDLNASVFEEVLSWIYSLKMGGEHDEQK</sequence>
<dbReference type="EMBL" id="JBHTOA010000046">
    <property type="protein sequence ID" value="MFD1399931.1"/>
    <property type="molecule type" value="Genomic_DNA"/>
</dbReference>
<dbReference type="InterPro" id="IPR036388">
    <property type="entry name" value="WH-like_DNA-bd_sf"/>
</dbReference>
<dbReference type="InterPro" id="IPR051081">
    <property type="entry name" value="HTH_MetalResp_TranReg"/>
</dbReference>
<dbReference type="Pfam" id="PF01022">
    <property type="entry name" value="HTH_5"/>
    <property type="match status" value="1"/>
</dbReference>
<dbReference type="NCBIfam" id="NF033789">
    <property type="entry name" value="repress_SdpR"/>
    <property type="match status" value="1"/>
</dbReference>
<dbReference type="CDD" id="cd00090">
    <property type="entry name" value="HTH_ARSR"/>
    <property type="match status" value="1"/>
</dbReference>
<keyword evidence="2" id="KW-0238">DNA-binding</keyword>
<protein>
    <submittedName>
        <fullName evidence="5">Autorepressor SdpR family transcription factor</fullName>
    </submittedName>
</protein>
<feature type="domain" description="HTH arsR-type" evidence="4">
    <location>
        <begin position="1"/>
        <end position="89"/>
    </location>
</feature>
<dbReference type="SUPFAM" id="SSF46785">
    <property type="entry name" value="Winged helix' DNA-binding domain"/>
    <property type="match status" value="1"/>
</dbReference>
<proteinExistence type="predicted"/>